<proteinExistence type="inferred from homology"/>
<keyword evidence="4" id="KW-1185">Reference proteome</keyword>
<accession>A0ABY4GZ11</accession>
<dbReference type="RefSeq" id="WP_244752723.1">
    <property type="nucleotide sequence ID" value="NZ_CP095074.1"/>
</dbReference>
<evidence type="ECO:0000313" key="4">
    <source>
        <dbReference type="Proteomes" id="UP000831880"/>
    </source>
</evidence>
<organism evidence="3 4">
    <name type="scientific">Halobacillus shinanisalinarum</name>
    <dbReference type="NCBI Taxonomy" id="2932258"/>
    <lineage>
        <taxon>Bacteria</taxon>
        <taxon>Bacillati</taxon>
        <taxon>Bacillota</taxon>
        <taxon>Bacilli</taxon>
        <taxon>Bacillales</taxon>
        <taxon>Bacillaceae</taxon>
        <taxon>Halobacillus</taxon>
    </lineage>
</organism>
<reference evidence="3 4" key="1">
    <citation type="submission" date="2022-04" db="EMBL/GenBank/DDBJ databases">
        <title>Halobacillus sp. isolated from saltern.</title>
        <authorList>
            <person name="Won M."/>
            <person name="Lee C.-M."/>
            <person name="Woen H.-Y."/>
            <person name="Kwon S.-W."/>
        </authorList>
    </citation>
    <scope>NUCLEOTIDE SEQUENCE [LARGE SCALE GENOMIC DNA]</scope>
    <source>
        <strain evidence="3 4">SSTM10-2</strain>
    </source>
</reference>
<evidence type="ECO:0000256" key="1">
    <source>
        <dbReference type="ARBA" id="ARBA00008635"/>
    </source>
</evidence>
<dbReference type="SUPFAM" id="SSF109854">
    <property type="entry name" value="DinB/YfiT-like putative metalloenzymes"/>
    <property type="match status" value="1"/>
</dbReference>
<protein>
    <submittedName>
        <fullName evidence="3">DinB family protein</fullName>
    </submittedName>
</protein>
<evidence type="ECO:0000256" key="2">
    <source>
        <dbReference type="ARBA" id="ARBA00022723"/>
    </source>
</evidence>
<name>A0ABY4GZ11_9BACI</name>
<dbReference type="Proteomes" id="UP000831880">
    <property type="component" value="Chromosome"/>
</dbReference>
<gene>
    <name evidence="3" type="ORF">MUO14_22455</name>
</gene>
<dbReference type="InterPro" id="IPR034660">
    <property type="entry name" value="DinB/YfiT-like"/>
</dbReference>
<keyword evidence="2" id="KW-0479">Metal-binding</keyword>
<dbReference type="Gene3D" id="1.20.120.450">
    <property type="entry name" value="dinb family like domain"/>
    <property type="match status" value="1"/>
</dbReference>
<dbReference type="InterPro" id="IPR007837">
    <property type="entry name" value="DinB"/>
</dbReference>
<sequence>MIADSRIKALRGESAHIDPILISEGLELKSVGLLVSNSPHTIWEIIYHMNYWQDFIINILEGGNPKSPEHSEETWPSQKKPPGKQEWLEMVLRFKEGMKRAEDECRNDLSEHLQGNVGNTRFHMLMDLIMHNSYHSAQVVFIRRQLGEWPPPSGGDS</sequence>
<evidence type="ECO:0000313" key="3">
    <source>
        <dbReference type="EMBL" id="UOQ93119.1"/>
    </source>
</evidence>
<comment type="similarity">
    <text evidence="1">Belongs to the DinB family.</text>
</comment>
<dbReference type="EMBL" id="CP095074">
    <property type="protein sequence ID" value="UOQ93119.1"/>
    <property type="molecule type" value="Genomic_DNA"/>
</dbReference>
<dbReference type="Pfam" id="PF05163">
    <property type="entry name" value="DinB"/>
    <property type="match status" value="1"/>
</dbReference>